<name>A0ABV2R2Q8_9HYPH</name>
<dbReference type="Pfam" id="PF13458">
    <property type="entry name" value="Peripla_BP_6"/>
    <property type="match status" value="1"/>
</dbReference>
<dbReference type="InterPro" id="IPR028081">
    <property type="entry name" value="Leu-bd"/>
</dbReference>
<dbReference type="PANTHER" id="PTHR30483:SF6">
    <property type="entry name" value="PERIPLASMIC BINDING PROTEIN OF ABC TRANSPORTER FOR NATURAL AMINO ACIDS"/>
    <property type="match status" value="1"/>
</dbReference>
<evidence type="ECO:0000313" key="6">
    <source>
        <dbReference type="Proteomes" id="UP001549321"/>
    </source>
</evidence>
<proteinExistence type="inferred from homology"/>
<dbReference type="RefSeq" id="WP_354552992.1">
    <property type="nucleotide sequence ID" value="NZ_JBEPSM010000003.1"/>
</dbReference>
<dbReference type="PROSITE" id="PS51257">
    <property type="entry name" value="PROKAR_LIPOPROTEIN"/>
    <property type="match status" value="1"/>
</dbReference>
<evidence type="ECO:0000256" key="2">
    <source>
        <dbReference type="ARBA" id="ARBA00022729"/>
    </source>
</evidence>
<dbReference type="EMBL" id="JBEPSM010000003">
    <property type="protein sequence ID" value="MET4635534.1"/>
    <property type="molecule type" value="Genomic_DNA"/>
</dbReference>
<protein>
    <submittedName>
        <fullName evidence="5">ABC-type branched-subunit amino acid transport system substrate-binding protein</fullName>
    </submittedName>
</protein>
<organism evidence="5 6">
    <name type="scientific">Kaistia defluvii</name>
    <dbReference type="NCBI Taxonomy" id="410841"/>
    <lineage>
        <taxon>Bacteria</taxon>
        <taxon>Pseudomonadati</taxon>
        <taxon>Pseudomonadota</taxon>
        <taxon>Alphaproteobacteria</taxon>
        <taxon>Hyphomicrobiales</taxon>
        <taxon>Kaistiaceae</taxon>
        <taxon>Kaistia</taxon>
    </lineage>
</organism>
<sequence>MGWFRSERLDAGKAGAFASCVAALGLLAACASTVGGPGVGASLAPAATGATPAHGETLGKGTVRVALLVPASATGNAGVIAANLKNAADLALREFQGGANLQILVKDDRGTPEGAREAATEAISQGAELIIGPLFAQSVAAAASVARPAGVPIVAFSTDTNIAARNVYLLSFLPQSDADRIISYAASQGKRSIAALLPDNGYGTVMEAAVQRAATANGARIITIERYGLDRVAMQQKAEAIAAVVQSGQVDAVFMPDAGDAAPFLAQIFSARGIRPGQVKFLGSGQWDDPRIAAEPTLRGGWYPAPDRAGYAAFAVRYQGVFGAPPLRTASLGYDATSLAAGLAARYGDKRFTADTLANPNGFIGVDGAFRFLPDGTNQRQLAVYELGGGTPVMIDRAPQTFARTGT</sequence>
<comment type="caution">
    <text evidence="5">The sequence shown here is derived from an EMBL/GenBank/DDBJ whole genome shotgun (WGS) entry which is preliminary data.</text>
</comment>
<keyword evidence="6" id="KW-1185">Reference proteome</keyword>
<keyword evidence="3" id="KW-0813">Transport</keyword>
<comment type="similarity">
    <text evidence="1">Belongs to the leucine-binding protein family.</text>
</comment>
<gene>
    <name evidence="5" type="ORF">ABIE08_003485</name>
</gene>
<dbReference type="InterPro" id="IPR028082">
    <property type="entry name" value="Peripla_BP_I"/>
</dbReference>
<evidence type="ECO:0000259" key="4">
    <source>
        <dbReference type="Pfam" id="PF13458"/>
    </source>
</evidence>
<evidence type="ECO:0000256" key="1">
    <source>
        <dbReference type="ARBA" id="ARBA00010062"/>
    </source>
</evidence>
<keyword evidence="2" id="KW-0732">Signal</keyword>
<dbReference type="Proteomes" id="UP001549321">
    <property type="component" value="Unassembled WGS sequence"/>
</dbReference>
<accession>A0ABV2R2Q8</accession>
<keyword evidence="3" id="KW-0029">Amino-acid transport</keyword>
<dbReference type="InterPro" id="IPR051010">
    <property type="entry name" value="BCAA_transport"/>
</dbReference>
<dbReference type="SUPFAM" id="SSF53822">
    <property type="entry name" value="Periplasmic binding protein-like I"/>
    <property type="match status" value="1"/>
</dbReference>
<dbReference type="Gene3D" id="3.40.50.2300">
    <property type="match status" value="2"/>
</dbReference>
<evidence type="ECO:0000313" key="5">
    <source>
        <dbReference type="EMBL" id="MET4635534.1"/>
    </source>
</evidence>
<dbReference type="PANTHER" id="PTHR30483">
    <property type="entry name" value="LEUCINE-SPECIFIC-BINDING PROTEIN"/>
    <property type="match status" value="1"/>
</dbReference>
<feature type="domain" description="Leucine-binding protein" evidence="4">
    <location>
        <begin position="62"/>
        <end position="390"/>
    </location>
</feature>
<reference evidence="5 6" key="1">
    <citation type="submission" date="2024-06" db="EMBL/GenBank/DDBJ databases">
        <title>Sorghum-associated microbial communities from plants grown in Nebraska, USA.</title>
        <authorList>
            <person name="Schachtman D."/>
        </authorList>
    </citation>
    <scope>NUCLEOTIDE SEQUENCE [LARGE SCALE GENOMIC DNA]</scope>
    <source>
        <strain evidence="5 6">3207</strain>
    </source>
</reference>
<dbReference type="CDD" id="cd06339">
    <property type="entry name" value="PBP1_YraM_LppC_lipoprotein-like"/>
    <property type="match status" value="1"/>
</dbReference>
<evidence type="ECO:0000256" key="3">
    <source>
        <dbReference type="ARBA" id="ARBA00022970"/>
    </source>
</evidence>